<dbReference type="AlphaFoldDB" id="A0AAV4SXE8"/>
<evidence type="ECO:0000313" key="2">
    <source>
        <dbReference type="Proteomes" id="UP001054945"/>
    </source>
</evidence>
<dbReference type="EMBL" id="BPLR01010407">
    <property type="protein sequence ID" value="GIY39113.1"/>
    <property type="molecule type" value="Genomic_DNA"/>
</dbReference>
<protein>
    <submittedName>
        <fullName evidence="1">Uncharacterized protein</fullName>
    </submittedName>
</protein>
<reference evidence="1 2" key="1">
    <citation type="submission" date="2021-06" db="EMBL/GenBank/DDBJ databases">
        <title>Caerostris extrusa draft genome.</title>
        <authorList>
            <person name="Kono N."/>
            <person name="Arakawa K."/>
        </authorList>
    </citation>
    <scope>NUCLEOTIDE SEQUENCE [LARGE SCALE GENOMIC DNA]</scope>
</reference>
<comment type="caution">
    <text evidence="1">The sequence shown here is derived from an EMBL/GenBank/DDBJ whole genome shotgun (WGS) entry which is preliminary data.</text>
</comment>
<evidence type="ECO:0000313" key="1">
    <source>
        <dbReference type="EMBL" id="GIY39113.1"/>
    </source>
</evidence>
<keyword evidence="2" id="KW-1185">Reference proteome</keyword>
<name>A0AAV4SXE8_CAEEX</name>
<accession>A0AAV4SXE8</accession>
<sequence>MSCKSENSDKARLLHLVSFCARFNTQLHSYNILFQHFMRKYQTDKTREEKETGKKIKERRNLTHSVCEKFTSSEHLESRRLFKGFFCSTENRTCASKRNEHFQG</sequence>
<dbReference type="Proteomes" id="UP001054945">
    <property type="component" value="Unassembled WGS sequence"/>
</dbReference>
<gene>
    <name evidence="1" type="ORF">CEXT_682561</name>
</gene>
<organism evidence="1 2">
    <name type="scientific">Caerostris extrusa</name>
    <name type="common">Bark spider</name>
    <name type="synonym">Caerostris bankana</name>
    <dbReference type="NCBI Taxonomy" id="172846"/>
    <lineage>
        <taxon>Eukaryota</taxon>
        <taxon>Metazoa</taxon>
        <taxon>Ecdysozoa</taxon>
        <taxon>Arthropoda</taxon>
        <taxon>Chelicerata</taxon>
        <taxon>Arachnida</taxon>
        <taxon>Araneae</taxon>
        <taxon>Araneomorphae</taxon>
        <taxon>Entelegynae</taxon>
        <taxon>Araneoidea</taxon>
        <taxon>Araneidae</taxon>
        <taxon>Caerostris</taxon>
    </lineage>
</organism>
<proteinExistence type="predicted"/>